<proteinExistence type="predicted"/>
<dbReference type="AlphaFoldDB" id="B7JXW5"/>
<sequence>MKLLFDHNLSPSLVNRLADLYPHSNHLYLMGLDQEPDKVIWETAKEQNYIIVTKDSDFNELLILQGFPPKIIWIRIGNCSTKVIESLLRDNYEEVLSFSQDNNIGIIALS</sequence>
<dbReference type="RefSeq" id="WP_012595201.1">
    <property type="nucleotide sequence ID" value="NC_011726.1"/>
</dbReference>
<accession>B7JXW5</accession>
<dbReference type="EMBL" id="CP001287">
    <property type="protein sequence ID" value="ACK65929.1"/>
    <property type="molecule type" value="Genomic_DNA"/>
</dbReference>
<evidence type="ECO:0000313" key="3">
    <source>
        <dbReference type="Proteomes" id="UP000008204"/>
    </source>
</evidence>
<keyword evidence="3" id="KW-1185">Reference proteome</keyword>
<name>B7JXW5_RIPO1</name>
<dbReference type="KEGG" id="cyp:PCC8801_1889"/>
<dbReference type="HOGENOM" id="CLU_150003_3_2_3"/>
<organism evidence="2 3">
    <name type="scientific">Rippkaea orientalis (strain PCC 8801 / RF-1)</name>
    <name type="common">Cyanothece sp. (strain PCC 8801)</name>
    <dbReference type="NCBI Taxonomy" id="41431"/>
    <lineage>
        <taxon>Bacteria</taxon>
        <taxon>Bacillati</taxon>
        <taxon>Cyanobacteriota</taxon>
        <taxon>Cyanophyceae</taxon>
        <taxon>Oscillatoriophycideae</taxon>
        <taxon>Chroococcales</taxon>
        <taxon>Aphanothecaceae</taxon>
        <taxon>Rippkaea</taxon>
        <taxon>Rippkaea orientalis</taxon>
    </lineage>
</organism>
<dbReference type="OrthoDB" id="334367at2"/>
<evidence type="ECO:0000259" key="1">
    <source>
        <dbReference type="Pfam" id="PF18480"/>
    </source>
</evidence>
<dbReference type="Proteomes" id="UP000008204">
    <property type="component" value="Chromosome"/>
</dbReference>
<dbReference type="STRING" id="41431.PCC8801_1889"/>
<evidence type="ECO:0000313" key="2">
    <source>
        <dbReference type="EMBL" id="ACK65929.1"/>
    </source>
</evidence>
<dbReference type="Pfam" id="PF18480">
    <property type="entry name" value="DUF5615"/>
    <property type="match status" value="1"/>
</dbReference>
<feature type="domain" description="DUF5615" evidence="1">
    <location>
        <begin position="1"/>
        <end position="108"/>
    </location>
</feature>
<gene>
    <name evidence="2" type="ordered locus">PCC8801_1889</name>
</gene>
<dbReference type="InterPro" id="IPR041049">
    <property type="entry name" value="DUF5615"/>
</dbReference>
<reference evidence="3" key="1">
    <citation type="journal article" date="2011" name="MBio">
        <title>Novel metabolic attributes of the genus Cyanothece, comprising a group of unicellular nitrogen-fixing Cyanobacteria.</title>
        <authorList>
            <person name="Bandyopadhyay A."/>
            <person name="Elvitigala T."/>
            <person name="Welsh E."/>
            <person name="Stockel J."/>
            <person name="Liberton M."/>
            <person name="Min H."/>
            <person name="Sherman L.A."/>
            <person name="Pakrasi H.B."/>
        </authorList>
    </citation>
    <scope>NUCLEOTIDE SEQUENCE [LARGE SCALE GENOMIC DNA]</scope>
    <source>
        <strain evidence="3">PCC 8801</strain>
    </source>
</reference>
<protein>
    <recommendedName>
        <fullName evidence="1">DUF5615 domain-containing protein</fullName>
    </recommendedName>
</protein>
<dbReference type="eggNOG" id="COG4634">
    <property type="taxonomic scope" value="Bacteria"/>
</dbReference>